<accession>A0A0J7L3V8</accession>
<name>A0A0J7L3V8_LASNI</name>
<dbReference type="Proteomes" id="UP000036403">
    <property type="component" value="Unassembled WGS sequence"/>
</dbReference>
<keyword evidence="1" id="KW-0418">Kinase</keyword>
<dbReference type="GO" id="GO:0016301">
    <property type="term" value="F:kinase activity"/>
    <property type="evidence" value="ECO:0007669"/>
    <property type="project" value="UniProtKB-KW"/>
</dbReference>
<organism evidence="1 2">
    <name type="scientific">Lasius niger</name>
    <name type="common">Black garden ant</name>
    <dbReference type="NCBI Taxonomy" id="67767"/>
    <lineage>
        <taxon>Eukaryota</taxon>
        <taxon>Metazoa</taxon>
        <taxon>Ecdysozoa</taxon>
        <taxon>Arthropoda</taxon>
        <taxon>Hexapoda</taxon>
        <taxon>Insecta</taxon>
        <taxon>Pterygota</taxon>
        <taxon>Neoptera</taxon>
        <taxon>Endopterygota</taxon>
        <taxon>Hymenoptera</taxon>
        <taxon>Apocrita</taxon>
        <taxon>Aculeata</taxon>
        <taxon>Formicoidea</taxon>
        <taxon>Formicidae</taxon>
        <taxon>Formicinae</taxon>
        <taxon>Lasius</taxon>
        <taxon>Lasius</taxon>
    </lineage>
</organism>
<evidence type="ECO:0000313" key="2">
    <source>
        <dbReference type="Proteomes" id="UP000036403"/>
    </source>
</evidence>
<protein>
    <submittedName>
        <fullName evidence="1">Nad kinase-like protein</fullName>
    </submittedName>
</protein>
<keyword evidence="1" id="KW-0808">Transferase</keyword>
<sequence length="85" mass="9871">MEVLKVNPVGDRELFQYATRHLSVRFVSVVETLRPFYIATVSEDEKEMDEKDLELARAMVDAKLDGNSPQKTVVSRMHDKQKTFR</sequence>
<keyword evidence="2" id="KW-1185">Reference proteome</keyword>
<dbReference type="AlphaFoldDB" id="A0A0J7L3V8"/>
<gene>
    <name evidence="1" type="ORF">RF55_2333</name>
</gene>
<dbReference type="EMBL" id="LBMM01000863">
    <property type="protein sequence ID" value="KMQ97336.1"/>
    <property type="molecule type" value="Genomic_DNA"/>
</dbReference>
<dbReference type="PaxDb" id="67767-A0A0J7L3V8"/>
<proteinExistence type="predicted"/>
<evidence type="ECO:0000313" key="1">
    <source>
        <dbReference type="EMBL" id="KMQ97336.1"/>
    </source>
</evidence>
<dbReference type="OrthoDB" id="6626616at2759"/>
<comment type="caution">
    <text evidence="1">The sequence shown here is derived from an EMBL/GenBank/DDBJ whole genome shotgun (WGS) entry which is preliminary data.</text>
</comment>
<reference evidence="1 2" key="1">
    <citation type="submission" date="2015-04" db="EMBL/GenBank/DDBJ databases">
        <title>Lasius niger genome sequencing.</title>
        <authorList>
            <person name="Konorov E.A."/>
            <person name="Nikitin M.A."/>
            <person name="Kirill M.V."/>
            <person name="Chang P."/>
        </authorList>
    </citation>
    <scope>NUCLEOTIDE SEQUENCE [LARGE SCALE GENOMIC DNA]</scope>
    <source>
        <tissue evidence="1">Whole</tissue>
    </source>
</reference>